<accession>A0AAV7VBG5</accession>
<name>A0AAV7VBG5_PLEWA</name>
<comment type="caution">
    <text evidence="2">The sequence shown here is derived from an EMBL/GenBank/DDBJ whole genome shotgun (WGS) entry which is preliminary data.</text>
</comment>
<evidence type="ECO:0008006" key="4">
    <source>
        <dbReference type="Google" id="ProtNLM"/>
    </source>
</evidence>
<feature type="chain" id="PRO_5043753753" description="Secreted protein" evidence="1">
    <location>
        <begin position="21"/>
        <end position="70"/>
    </location>
</feature>
<evidence type="ECO:0000313" key="2">
    <source>
        <dbReference type="EMBL" id="KAJ1198919.1"/>
    </source>
</evidence>
<reference evidence="2" key="1">
    <citation type="journal article" date="2022" name="bioRxiv">
        <title>Sequencing and chromosome-scale assembly of the giantPleurodeles waltlgenome.</title>
        <authorList>
            <person name="Brown T."/>
            <person name="Elewa A."/>
            <person name="Iarovenko S."/>
            <person name="Subramanian E."/>
            <person name="Araus A.J."/>
            <person name="Petzold A."/>
            <person name="Susuki M."/>
            <person name="Suzuki K.-i.T."/>
            <person name="Hayashi T."/>
            <person name="Toyoda A."/>
            <person name="Oliveira C."/>
            <person name="Osipova E."/>
            <person name="Leigh N.D."/>
            <person name="Simon A."/>
            <person name="Yun M.H."/>
        </authorList>
    </citation>
    <scope>NUCLEOTIDE SEQUENCE</scope>
    <source>
        <strain evidence="2">20211129_DDA</strain>
        <tissue evidence="2">Liver</tissue>
    </source>
</reference>
<protein>
    <recommendedName>
        <fullName evidence="4">Secreted protein</fullName>
    </recommendedName>
</protein>
<sequence>MDWRHCGGMYLSSVPLSSLGLVPSCFTTVRSTSKYKQSCFHHLRVELTVHSSREASQLLFYVTRWDKQNE</sequence>
<dbReference type="AlphaFoldDB" id="A0AAV7VBG5"/>
<gene>
    <name evidence="2" type="ORF">NDU88_002757</name>
</gene>
<dbReference type="Proteomes" id="UP001066276">
    <property type="component" value="Chromosome 2_1"/>
</dbReference>
<feature type="signal peptide" evidence="1">
    <location>
        <begin position="1"/>
        <end position="20"/>
    </location>
</feature>
<keyword evidence="1" id="KW-0732">Signal</keyword>
<keyword evidence="3" id="KW-1185">Reference proteome</keyword>
<dbReference type="EMBL" id="JANPWB010000003">
    <property type="protein sequence ID" value="KAJ1198919.1"/>
    <property type="molecule type" value="Genomic_DNA"/>
</dbReference>
<organism evidence="2 3">
    <name type="scientific">Pleurodeles waltl</name>
    <name type="common">Iberian ribbed newt</name>
    <dbReference type="NCBI Taxonomy" id="8319"/>
    <lineage>
        <taxon>Eukaryota</taxon>
        <taxon>Metazoa</taxon>
        <taxon>Chordata</taxon>
        <taxon>Craniata</taxon>
        <taxon>Vertebrata</taxon>
        <taxon>Euteleostomi</taxon>
        <taxon>Amphibia</taxon>
        <taxon>Batrachia</taxon>
        <taxon>Caudata</taxon>
        <taxon>Salamandroidea</taxon>
        <taxon>Salamandridae</taxon>
        <taxon>Pleurodelinae</taxon>
        <taxon>Pleurodeles</taxon>
    </lineage>
</organism>
<evidence type="ECO:0000256" key="1">
    <source>
        <dbReference type="SAM" id="SignalP"/>
    </source>
</evidence>
<proteinExistence type="predicted"/>
<evidence type="ECO:0000313" key="3">
    <source>
        <dbReference type="Proteomes" id="UP001066276"/>
    </source>
</evidence>